<accession>A0ABW0HUC3</accession>
<dbReference type="InterPro" id="IPR007627">
    <property type="entry name" value="RNA_pol_sigma70_r2"/>
</dbReference>
<keyword evidence="2 6" id="KW-0805">Transcription regulation</keyword>
<dbReference type="InterPro" id="IPR014284">
    <property type="entry name" value="RNA_pol_sigma-70_dom"/>
</dbReference>
<keyword evidence="5 6" id="KW-0804">Transcription</keyword>
<dbReference type="InterPro" id="IPR013324">
    <property type="entry name" value="RNA_pol_sigma_r3/r4-like"/>
</dbReference>
<dbReference type="Gene3D" id="1.10.10.10">
    <property type="entry name" value="Winged helix-like DNA-binding domain superfamily/Winged helix DNA-binding domain"/>
    <property type="match status" value="1"/>
</dbReference>
<keyword evidence="10" id="KW-1185">Reference proteome</keyword>
<dbReference type="Pfam" id="PF04542">
    <property type="entry name" value="Sigma70_r2"/>
    <property type="match status" value="1"/>
</dbReference>
<evidence type="ECO:0000256" key="1">
    <source>
        <dbReference type="ARBA" id="ARBA00010641"/>
    </source>
</evidence>
<dbReference type="InterPro" id="IPR039425">
    <property type="entry name" value="RNA_pol_sigma-70-like"/>
</dbReference>
<dbReference type="SUPFAM" id="SSF88659">
    <property type="entry name" value="Sigma3 and sigma4 domains of RNA polymerase sigma factors"/>
    <property type="match status" value="1"/>
</dbReference>
<keyword evidence="4 6" id="KW-0238">DNA-binding</keyword>
<feature type="domain" description="RNA polymerase sigma factor 70 region 4 type 2" evidence="8">
    <location>
        <begin position="132"/>
        <end position="165"/>
    </location>
</feature>
<dbReference type="InterPro" id="IPR000838">
    <property type="entry name" value="RNA_pol_sigma70_ECF_CS"/>
</dbReference>
<evidence type="ECO:0000256" key="5">
    <source>
        <dbReference type="ARBA" id="ARBA00023163"/>
    </source>
</evidence>
<protein>
    <recommendedName>
        <fullName evidence="6">RNA polymerase sigma factor</fullName>
    </recommendedName>
</protein>
<dbReference type="SUPFAM" id="SSF88946">
    <property type="entry name" value="Sigma2 domain of RNA polymerase sigma factors"/>
    <property type="match status" value="1"/>
</dbReference>
<dbReference type="PANTHER" id="PTHR43133">
    <property type="entry name" value="RNA POLYMERASE ECF-TYPE SIGMA FACTO"/>
    <property type="match status" value="1"/>
</dbReference>
<organism evidence="9 10">
    <name type="scientific">Cohnella soli</name>
    <dbReference type="NCBI Taxonomy" id="425005"/>
    <lineage>
        <taxon>Bacteria</taxon>
        <taxon>Bacillati</taxon>
        <taxon>Bacillota</taxon>
        <taxon>Bacilli</taxon>
        <taxon>Bacillales</taxon>
        <taxon>Paenibacillaceae</taxon>
        <taxon>Cohnella</taxon>
    </lineage>
</organism>
<dbReference type="Proteomes" id="UP001596113">
    <property type="component" value="Unassembled WGS sequence"/>
</dbReference>
<dbReference type="Gene3D" id="1.10.1740.10">
    <property type="match status" value="1"/>
</dbReference>
<feature type="domain" description="RNA polymerase sigma-70 region 2" evidence="7">
    <location>
        <begin position="25"/>
        <end position="90"/>
    </location>
</feature>
<name>A0ABW0HUC3_9BACL</name>
<evidence type="ECO:0000256" key="4">
    <source>
        <dbReference type="ARBA" id="ARBA00023125"/>
    </source>
</evidence>
<dbReference type="RefSeq" id="WP_378135446.1">
    <property type="nucleotide sequence ID" value="NZ_JBHSMI010000028.1"/>
</dbReference>
<proteinExistence type="inferred from homology"/>
<evidence type="ECO:0000313" key="10">
    <source>
        <dbReference type="Proteomes" id="UP001596113"/>
    </source>
</evidence>
<dbReference type="Pfam" id="PF08281">
    <property type="entry name" value="Sigma70_r4_2"/>
    <property type="match status" value="1"/>
</dbReference>
<dbReference type="EMBL" id="JBHSMI010000028">
    <property type="protein sequence ID" value="MFC5404815.1"/>
    <property type="molecule type" value="Genomic_DNA"/>
</dbReference>
<gene>
    <name evidence="9" type="ORF">ACFPOF_18910</name>
</gene>
<keyword evidence="3 6" id="KW-0731">Sigma factor</keyword>
<evidence type="ECO:0000259" key="7">
    <source>
        <dbReference type="Pfam" id="PF04542"/>
    </source>
</evidence>
<reference evidence="10" key="1">
    <citation type="journal article" date="2019" name="Int. J. Syst. Evol. Microbiol.">
        <title>The Global Catalogue of Microorganisms (GCM) 10K type strain sequencing project: providing services to taxonomists for standard genome sequencing and annotation.</title>
        <authorList>
            <consortium name="The Broad Institute Genomics Platform"/>
            <consortium name="The Broad Institute Genome Sequencing Center for Infectious Disease"/>
            <person name="Wu L."/>
            <person name="Ma J."/>
        </authorList>
    </citation>
    <scope>NUCLEOTIDE SEQUENCE [LARGE SCALE GENOMIC DNA]</scope>
    <source>
        <strain evidence="10">CGMCC 1.18575</strain>
    </source>
</reference>
<dbReference type="InterPro" id="IPR036388">
    <property type="entry name" value="WH-like_DNA-bd_sf"/>
</dbReference>
<sequence>MSGAFIHAGNGDDRLDAASAYEAWVSPHLLDLKKYCYYLAGSRWDAEDLLQDTLLKSLVYIVQAEPRANMKPFIFRIARNLWIDDYRRRKNKRSMALDVPETTHTDSNYAEIRGSLEWLAERFPRRSIEMWLLFNYFGYSMQEVAEALGVTVSSVKSSLFRTRDMLRRKPELKACRSPLPPEVERWSTAVLLDHPHSIYVSQP</sequence>
<evidence type="ECO:0000256" key="2">
    <source>
        <dbReference type="ARBA" id="ARBA00023015"/>
    </source>
</evidence>
<dbReference type="InterPro" id="IPR013325">
    <property type="entry name" value="RNA_pol_sigma_r2"/>
</dbReference>
<comment type="caution">
    <text evidence="9">The sequence shown here is derived from an EMBL/GenBank/DDBJ whole genome shotgun (WGS) entry which is preliminary data.</text>
</comment>
<evidence type="ECO:0000259" key="8">
    <source>
        <dbReference type="Pfam" id="PF08281"/>
    </source>
</evidence>
<evidence type="ECO:0000256" key="3">
    <source>
        <dbReference type="ARBA" id="ARBA00023082"/>
    </source>
</evidence>
<dbReference type="NCBIfam" id="TIGR02937">
    <property type="entry name" value="sigma70-ECF"/>
    <property type="match status" value="1"/>
</dbReference>
<dbReference type="PROSITE" id="PS01063">
    <property type="entry name" value="SIGMA70_ECF"/>
    <property type="match status" value="1"/>
</dbReference>
<dbReference type="PANTHER" id="PTHR43133:SF8">
    <property type="entry name" value="RNA POLYMERASE SIGMA FACTOR HI_1459-RELATED"/>
    <property type="match status" value="1"/>
</dbReference>
<evidence type="ECO:0000313" key="9">
    <source>
        <dbReference type="EMBL" id="MFC5404815.1"/>
    </source>
</evidence>
<dbReference type="InterPro" id="IPR013249">
    <property type="entry name" value="RNA_pol_sigma70_r4_t2"/>
</dbReference>
<comment type="similarity">
    <text evidence="1 6">Belongs to the sigma-70 factor family. ECF subfamily.</text>
</comment>
<evidence type="ECO:0000256" key="6">
    <source>
        <dbReference type="RuleBase" id="RU000716"/>
    </source>
</evidence>